<dbReference type="Pfam" id="PF13478">
    <property type="entry name" value="XdhC_C"/>
    <property type="match status" value="1"/>
</dbReference>
<dbReference type="OrthoDB" id="9773039at2"/>
<dbReference type="InterPro" id="IPR052698">
    <property type="entry name" value="MoCofactor_Util/Proc"/>
</dbReference>
<evidence type="ECO:0008006" key="5">
    <source>
        <dbReference type="Google" id="ProtNLM"/>
    </source>
</evidence>
<evidence type="ECO:0000313" key="4">
    <source>
        <dbReference type="Proteomes" id="UP000239735"/>
    </source>
</evidence>
<dbReference type="PANTHER" id="PTHR30388:SF6">
    <property type="entry name" value="XANTHINE DEHYDROGENASE SUBUNIT A-RELATED"/>
    <property type="match status" value="1"/>
</dbReference>
<feature type="domain" description="XdhC- CoxI" evidence="1">
    <location>
        <begin position="11"/>
        <end position="77"/>
    </location>
</feature>
<gene>
    <name evidence="3" type="ORF">SBA5_180045</name>
</gene>
<dbReference type="Proteomes" id="UP000239735">
    <property type="component" value="Unassembled WGS sequence"/>
</dbReference>
<dbReference type="InterPro" id="IPR027051">
    <property type="entry name" value="XdhC_Rossmann_dom"/>
</dbReference>
<name>A0A2N9L6T1_9BACT</name>
<accession>A0A2N9L6T1</accession>
<evidence type="ECO:0000259" key="1">
    <source>
        <dbReference type="Pfam" id="PF02625"/>
    </source>
</evidence>
<evidence type="ECO:0000259" key="2">
    <source>
        <dbReference type="Pfam" id="PF13478"/>
    </source>
</evidence>
<dbReference type="Gene3D" id="3.40.50.720">
    <property type="entry name" value="NAD(P)-binding Rossmann-like Domain"/>
    <property type="match status" value="1"/>
</dbReference>
<dbReference type="PANTHER" id="PTHR30388">
    <property type="entry name" value="ALDEHYDE OXIDOREDUCTASE MOLYBDENUM COFACTOR ASSEMBLY PROTEIN"/>
    <property type="match status" value="1"/>
</dbReference>
<reference evidence="4" key="1">
    <citation type="submission" date="2018-02" db="EMBL/GenBank/DDBJ databases">
        <authorList>
            <person name="Hausmann B."/>
        </authorList>
    </citation>
    <scope>NUCLEOTIDE SEQUENCE [LARGE SCALE GENOMIC DNA]</scope>
    <source>
        <strain evidence="4">Peat soil MAG SbA5</strain>
    </source>
</reference>
<sequence>MNVYEEIVKLQREGHSGAVATIVNSRGSIPSFQSAKMLVRDDGSIAGTIGGGCVEAEVWQAAREVIAQEKPRTLSFDLNQNPKYDTGLVCGGTLEIFIEPVLPVPLLYIFGAGHVAFELFKAARNAGFDCIVTDDRDTYANTERFPGAREVIARNFDETLKEINPSESSYIVICTRGHRDDMRILRWAVQTPARYIGMIGSRRKAITVFRELTQEGLNPELFDRVHSPIGLDIGAVTPEEIAVSILAELIAMRRRAERALPHMSWFQSARHAAASNEPAPAESVPAAEKT</sequence>
<dbReference type="EMBL" id="OKRB01000073">
    <property type="protein sequence ID" value="SPE19012.1"/>
    <property type="molecule type" value="Genomic_DNA"/>
</dbReference>
<feature type="domain" description="XdhC Rossmann" evidence="2">
    <location>
        <begin position="107"/>
        <end position="249"/>
    </location>
</feature>
<organism evidence="3 4">
    <name type="scientific">Candidatus Sulfuritelmatomonas gaucii</name>
    <dbReference type="NCBI Taxonomy" id="2043161"/>
    <lineage>
        <taxon>Bacteria</taxon>
        <taxon>Pseudomonadati</taxon>
        <taxon>Acidobacteriota</taxon>
        <taxon>Terriglobia</taxon>
        <taxon>Terriglobales</taxon>
        <taxon>Acidobacteriaceae</taxon>
        <taxon>Candidatus Sulfuritelmatomonas</taxon>
    </lineage>
</organism>
<protein>
    <recommendedName>
        <fullName evidence="5">Xanthine dehydrogenase</fullName>
    </recommendedName>
</protein>
<dbReference type="Pfam" id="PF02625">
    <property type="entry name" value="XdhC_CoxI"/>
    <property type="match status" value="1"/>
</dbReference>
<dbReference type="InterPro" id="IPR003777">
    <property type="entry name" value="XdhC_CoxI"/>
</dbReference>
<proteinExistence type="predicted"/>
<dbReference type="AlphaFoldDB" id="A0A2N9L6T1"/>
<evidence type="ECO:0000313" key="3">
    <source>
        <dbReference type="EMBL" id="SPE19012.1"/>
    </source>
</evidence>